<sequence>MIKRILESVILQRLFKGKAVIIFGPRQSGKSTLTEALLNTQEKEWLYMNGDEADIRELLTNTTSAKLSALVGNKVISWKHSARLYAIEDLYRNIYGIR</sequence>
<dbReference type="RefSeq" id="WP_072362947.1">
    <property type="nucleotide sequence ID" value="NZ_CP139972.1"/>
</dbReference>
<evidence type="ECO:0000313" key="5">
    <source>
        <dbReference type="Proteomes" id="UP001326715"/>
    </source>
</evidence>
<keyword evidence="5" id="KW-1185">Reference proteome</keyword>
<evidence type="ECO:0000313" key="4">
    <source>
        <dbReference type="Proteomes" id="UP000183788"/>
    </source>
</evidence>
<name>A0A1K1RKP9_9BACT</name>
<evidence type="ECO:0000313" key="2">
    <source>
        <dbReference type="EMBL" id="SFW72589.1"/>
    </source>
</evidence>
<dbReference type="EMBL" id="CP140154">
    <property type="protein sequence ID" value="WQG87073.1"/>
    <property type="molecule type" value="Genomic_DNA"/>
</dbReference>
<dbReference type="SUPFAM" id="SSF52540">
    <property type="entry name" value="P-loop containing nucleoside triphosphate hydrolases"/>
    <property type="match status" value="1"/>
</dbReference>
<dbReference type="Proteomes" id="UP001326715">
    <property type="component" value="Chromosome"/>
</dbReference>
<reference evidence="3 5" key="2">
    <citation type="submission" date="2023-11" db="EMBL/GenBank/DDBJ databases">
        <title>MicrobeMod: A computational toolkit for identifying prokaryotic methylation and restriction-modification with nanopore sequencing.</title>
        <authorList>
            <person name="Crits-Christoph A."/>
            <person name="Kang S.C."/>
            <person name="Lee H."/>
            <person name="Ostrov N."/>
        </authorList>
    </citation>
    <scope>NUCLEOTIDE SEQUENCE [LARGE SCALE GENOMIC DNA]</scope>
    <source>
        <strain evidence="3 5">ATCC 23090</strain>
    </source>
</reference>
<dbReference type="InterPro" id="IPR041682">
    <property type="entry name" value="AAA_14"/>
</dbReference>
<proteinExistence type="predicted"/>
<dbReference type="STRING" id="1004.SAMN05661012_03962"/>
<evidence type="ECO:0000313" key="3">
    <source>
        <dbReference type="EMBL" id="WQG87073.1"/>
    </source>
</evidence>
<evidence type="ECO:0000259" key="1">
    <source>
        <dbReference type="Pfam" id="PF13173"/>
    </source>
</evidence>
<protein>
    <submittedName>
        <fullName evidence="2">AAA domain-containing protein</fullName>
    </submittedName>
    <submittedName>
        <fullName evidence="3">AAA family ATPase</fullName>
    </submittedName>
</protein>
<dbReference type="Gene3D" id="3.40.50.300">
    <property type="entry name" value="P-loop containing nucleotide triphosphate hydrolases"/>
    <property type="match status" value="1"/>
</dbReference>
<reference evidence="2 4" key="1">
    <citation type="submission" date="2016-11" db="EMBL/GenBank/DDBJ databases">
        <authorList>
            <person name="Jaros S."/>
            <person name="Januszkiewicz K."/>
            <person name="Wedrychowicz H."/>
        </authorList>
    </citation>
    <scope>NUCLEOTIDE SEQUENCE [LARGE SCALE GENOMIC DNA]</scope>
    <source>
        <strain evidence="2 4">DSM 784</strain>
    </source>
</reference>
<feature type="domain" description="AAA" evidence="1">
    <location>
        <begin position="17"/>
        <end position="62"/>
    </location>
</feature>
<dbReference type="AlphaFoldDB" id="A0A1K1RKP9"/>
<dbReference type="EMBL" id="FPIZ01000012">
    <property type="protein sequence ID" value="SFW72589.1"/>
    <property type="molecule type" value="Genomic_DNA"/>
</dbReference>
<accession>A0A1K1RKP9</accession>
<gene>
    <name evidence="2" type="ORF">SAMN05661012_03962</name>
    <name evidence="3" type="ORF">SR876_19325</name>
</gene>
<dbReference type="OrthoDB" id="9778168at2"/>
<dbReference type="Proteomes" id="UP000183788">
    <property type="component" value="Unassembled WGS sequence"/>
</dbReference>
<dbReference type="InterPro" id="IPR027417">
    <property type="entry name" value="P-loop_NTPase"/>
</dbReference>
<organism evidence="2 4">
    <name type="scientific">Chitinophaga sancti</name>
    <dbReference type="NCBI Taxonomy" id="1004"/>
    <lineage>
        <taxon>Bacteria</taxon>
        <taxon>Pseudomonadati</taxon>
        <taxon>Bacteroidota</taxon>
        <taxon>Chitinophagia</taxon>
        <taxon>Chitinophagales</taxon>
        <taxon>Chitinophagaceae</taxon>
        <taxon>Chitinophaga</taxon>
    </lineage>
</organism>
<dbReference type="Pfam" id="PF13173">
    <property type="entry name" value="AAA_14"/>
    <property type="match status" value="1"/>
</dbReference>